<dbReference type="PANTHER" id="PTHR35596:SF1">
    <property type="entry name" value="MICROBIAL-TYPE PARG CATALYTIC DOMAIN-CONTAINING PROTEIN"/>
    <property type="match status" value="1"/>
</dbReference>
<dbReference type="Gene3D" id="3.40.220.10">
    <property type="entry name" value="Leucine Aminopeptidase, subunit E, domain 1"/>
    <property type="match status" value="1"/>
</dbReference>
<dbReference type="Pfam" id="PF10021">
    <property type="entry name" value="PARG_cat_microb"/>
    <property type="match status" value="1"/>
</dbReference>
<keyword evidence="3" id="KW-1185">Reference proteome</keyword>
<dbReference type="EMBL" id="MF782455">
    <property type="protein sequence ID" value="ATZ80922.1"/>
    <property type="molecule type" value="Genomic_DNA"/>
</dbReference>
<dbReference type="NCBIfam" id="TIGR02452">
    <property type="entry name" value="TIGR02452 family protein"/>
    <property type="match status" value="1"/>
</dbReference>
<dbReference type="InterPro" id="IPR019261">
    <property type="entry name" value="PARG_cat_microbial"/>
</dbReference>
<sequence>MDKVYRAKIAKQNQKILDKKEHKHKFNIHKPIIFDTTVKYNIQIGNKQSKIHLFDGSSNQAMHDSYNRNPLHRIAVLNFASDTHAGGGYFFGAGTQEEELCRTIPDLYPSLAYNEHKFKSYDSNRHIKYNSDLTLFRQDCFQSNQMYTILPEHKKISVISAAAPNFNSYENIVKLKKDKAQLFNDIKKIIELIYLVPIIANDNINVIILGAFGCGAFAPPIDFQNEINVNYTKEIAKLFLEVIQSYPNLYDHVYFAIPTMFNDYNYKMFSQVIN</sequence>
<evidence type="ECO:0000313" key="3">
    <source>
        <dbReference type="Proteomes" id="UP000240325"/>
    </source>
</evidence>
<dbReference type="InterPro" id="IPR043472">
    <property type="entry name" value="Macro_dom-like"/>
</dbReference>
<feature type="domain" description="Microbial-type PARG catalytic" evidence="1">
    <location>
        <begin position="30"/>
        <end position="130"/>
    </location>
</feature>
<name>A0A2H4UVH6_9VIRU</name>
<gene>
    <name evidence="2" type="ORF">BMW23_0877</name>
</gene>
<accession>A0A2H4UVH6</accession>
<reference evidence="2" key="1">
    <citation type="journal article" date="2017" name="Elife">
        <title>The kinetoplastid-infecting Bodo saltans virus (BsV), a window into the most abundant giant viruses in the sea.</title>
        <authorList>
            <person name="Deeg C.M."/>
            <person name="Chow C.-E.T."/>
            <person name="Suttle C.A."/>
        </authorList>
    </citation>
    <scope>NUCLEOTIDE SEQUENCE</scope>
    <source>
        <strain evidence="2">NG1</strain>
    </source>
</reference>
<proteinExistence type="predicted"/>
<evidence type="ECO:0000313" key="2">
    <source>
        <dbReference type="EMBL" id="ATZ80922.1"/>
    </source>
</evidence>
<protein>
    <recommendedName>
        <fullName evidence="1">Microbial-type PARG catalytic domain-containing protein</fullName>
    </recommendedName>
</protein>
<evidence type="ECO:0000259" key="1">
    <source>
        <dbReference type="Pfam" id="PF10021"/>
    </source>
</evidence>
<dbReference type="PANTHER" id="PTHR35596">
    <property type="entry name" value="DUF2263 DOMAIN-CONTAINING PROTEIN"/>
    <property type="match status" value="1"/>
</dbReference>
<dbReference type="Proteomes" id="UP000240325">
    <property type="component" value="Segment"/>
</dbReference>
<organism evidence="2">
    <name type="scientific">Bodo saltans virus</name>
    <dbReference type="NCBI Taxonomy" id="2024608"/>
    <lineage>
        <taxon>Viruses</taxon>
        <taxon>Varidnaviria</taxon>
        <taxon>Bamfordvirae</taxon>
        <taxon>Nucleocytoviricota</taxon>
        <taxon>Megaviricetes</taxon>
        <taxon>Imitervirales</taxon>
        <taxon>Mimiviridae</taxon>
        <taxon>Klosneuvirinae</taxon>
        <taxon>Theiavirus</taxon>
        <taxon>Theiavirus salishense</taxon>
    </lineage>
</organism>
<dbReference type="InterPro" id="IPR012664">
    <property type="entry name" value="CHP02452"/>
</dbReference>